<dbReference type="Proteomes" id="UP000654075">
    <property type="component" value="Unassembled WGS sequence"/>
</dbReference>
<reference evidence="1" key="1">
    <citation type="submission" date="2021-02" db="EMBL/GenBank/DDBJ databases">
        <authorList>
            <person name="Dougan E. K."/>
            <person name="Rhodes N."/>
            <person name="Thang M."/>
            <person name="Chan C."/>
        </authorList>
    </citation>
    <scope>NUCLEOTIDE SEQUENCE</scope>
</reference>
<organism evidence="1 2">
    <name type="scientific">Polarella glacialis</name>
    <name type="common">Dinoflagellate</name>
    <dbReference type="NCBI Taxonomy" id="89957"/>
    <lineage>
        <taxon>Eukaryota</taxon>
        <taxon>Sar</taxon>
        <taxon>Alveolata</taxon>
        <taxon>Dinophyceae</taxon>
        <taxon>Suessiales</taxon>
        <taxon>Suessiaceae</taxon>
        <taxon>Polarella</taxon>
    </lineage>
</organism>
<dbReference type="EMBL" id="CAJNNV010005589">
    <property type="protein sequence ID" value="CAE8592290.1"/>
    <property type="molecule type" value="Genomic_DNA"/>
</dbReference>
<sequence length="106" mass="12346">ERLSEAKFGRWTKKISREKVIYGTVALRTRSRGHLGQQVFRRPAGVDVTRLSTLQRAASLCGHELLLQLVEETMERLRPRNVARIPWEEVKRHTSKDDLWLLIDGK</sequence>
<dbReference type="AlphaFoldDB" id="A0A813DSK6"/>
<dbReference type="OrthoDB" id="260519at2759"/>
<comment type="caution">
    <text evidence="1">The sequence shown here is derived from an EMBL/GenBank/DDBJ whole genome shotgun (WGS) entry which is preliminary data.</text>
</comment>
<feature type="non-terminal residue" evidence="1">
    <location>
        <position position="1"/>
    </location>
</feature>
<evidence type="ECO:0000313" key="1">
    <source>
        <dbReference type="EMBL" id="CAE8592290.1"/>
    </source>
</evidence>
<accession>A0A813DSK6</accession>
<proteinExistence type="predicted"/>
<feature type="non-terminal residue" evidence="1">
    <location>
        <position position="106"/>
    </location>
</feature>
<gene>
    <name evidence="1" type="ORF">PGLA1383_LOCUS10947</name>
</gene>
<evidence type="ECO:0000313" key="2">
    <source>
        <dbReference type="Proteomes" id="UP000654075"/>
    </source>
</evidence>
<keyword evidence="2" id="KW-1185">Reference proteome</keyword>
<protein>
    <submittedName>
        <fullName evidence="1">Uncharacterized protein</fullName>
    </submittedName>
</protein>
<name>A0A813DSK6_POLGL</name>